<feature type="compositionally biased region" description="Basic and acidic residues" evidence="2">
    <location>
        <begin position="49"/>
        <end position="61"/>
    </location>
</feature>
<dbReference type="GO" id="GO:0016020">
    <property type="term" value="C:membrane"/>
    <property type="evidence" value="ECO:0007669"/>
    <property type="project" value="InterPro"/>
</dbReference>
<keyword evidence="3" id="KW-0472">Membrane</keyword>
<feature type="transmembrane region" description="Helical" evidence="3">
    <location>
        <begin position="6"/>
        <end position="27"/>
    </location>
</feature>
<dbReference type="PROSITE" id="PS50855">
    <property type="entry name" value="COX1"/>
    <property type="match status" value="1"/>
</dbReference>
<dbReference type="GO" id="GO:0022904">
    <property type="term" value="P:respiratory electron transport chain"/>
    <property type="evidence" value="ECO:0007669"/>
    <property type="project" value="TreeGrafter"/>
</dbReference>
<dbReference type="PANTHER" id="PTHR10422:SF29">
    <property type="entry name" value="CYTOCHROME C OXIDASE SUBUNIT 1 HOMOLOG, BACTEROID"/>
    <property type="match status" value="1"/>
</dbReference>
<organism evidence="5 6">
    <name type="scientific">Paracoccus solventivorans</name>
    <dbReference type="NCBI Taxonomy" id="53463"/>
    <lineage>
        <taxon>Bacteria</taxon>
        <taxon>Pseudomonadati</taxon>
        <taxon>Pseudomonadota</taxon>
        <taxon>Alphaproteobacteria</taxon>
        <taxon>Rhodobacterales</taxon>
        <taxon>Paracoccaceae</taxon>
        <taxon>Paracoccus</taxon>
    </lineage>
</organism>
<dbReference type="Gene3D" id="1.20.210.10">
    <property type="entry name" value="Cytochrome c oxidase-like, subunit I domain"/>
    <property type="match status" value="1"/>
</dbReference>
<dbReference type="Proteomes" id="UP000184444">
    <property type="component" value="Unassembled WGS sequence"/>
</dbReference>
<feature type="domain" description="Cytochrome oxidase subunit I profile" evidence="4">
    <location>
        <begin position="262"/>
        <end position="535"/>
    </location>
</feature>
<dbReference type="InterPro" id="IPR023616">
    <property type="entry name" value="Cyt_c_oxase-like_su1_dom"/>
</dbReference>
<sequence>MVFTIGTLVLVSFAVSLVALVVLIWAISRSQMRFTQADARTIFEAEERGEVLDDPSTRPEQTDSPQGRGGDSLVPANCRRLILFIFATATLWLVVGSTYGLIASLKLHLPDWLNGSAPLTFGRMRAIHLNLVIYGWLSLGLMGLALWLIPTIFATQLRLPALAFVGAIILNLAVGAGAWAISTGWTDGLEWLEIPWQIDIFIALAVFLFVIPLMVTAWHRQVKHIYVTGWYYLGAMVWFPVLFIVANIPNLHVGAQQATVNWWFAHNVLGLWLTPLGVGAAYYLLPRIIGKPIYSYSLSLVGFWALALFYSQVGIHHLIGGPVPTWVVTLSVVQSIMMFVPVIAVAINQHPLWLGNLGAFRASIPLRFVAIGALMYTAASFQGSLEALRAMNSITHFTHYTVGHAHLGAYAFVTFVLFGGIYYVMPRLVGRVWPLASFIVAHWWLVVVGFTIYFVSLTLGGWLQGQAMLDPARDWMESMELTIPYLTGRSVGGSLMVLGHFAFAVNMVAILVGRGAERKAGSGLLEAEVAARPGQ</sequence>
<dbReference type="RefSeq" id="WP_073068844.1">
    <property type="nucleotide sequence ID" value="NZ_FRCK01000018.1"/>
</dbReference>
<feature type="transmembrane region" description="Helical" evidence="3">
    <location>
        <begin position="260"/>
        <end position="285"/>
    </location>
</feature>
<feature type="transmembrane region" description="Helical" evidence="3">
    <location>
        <begin position="194"/>
        <end position="218"/>
    </location>
</feature>
<feature type="transmembrane region" description="Helical" evidence="3">
    <location>
        <begin position="297"/>
        <end position="319"/>
    </location>
</feature>
<dbReference type="STRING" id="53463.SAMN05444389_11810"/>
<feature type="transmembrane region" description="Helical" evidence="3">
    <location>
        <begin position="325"/>
        <end position="347"/>
    </location>
</feature>
<evidence type="ECO:0000259" key="4">
    <source>
        <dbReference type="PROSITE" id="PS50855"/>
    </source>
</evidence>
<dbReference type="PANTHER" id="PTHR10422">
    <property type="entry name" value="CYTOCHROME C OXIDASE SUBUNIT 1"/>
    <property type="match status" value="1"/>
</dbReference>
<feature type="transmembrane region" description="Helical" evidence="3">
    <location>
        <begin position="432"/>
        <end position="455"/>
    </location>
</feature>
<feature type="transmembrane region" description="Helical" evidence="3">
    <location>
        <begin position="161"/>
        <end position="182"/>
    </location>
</feature>
<dbReference type="InterPro" id="IPR000883">
    <property type="entry name" value="Cyt_C_Oxase_1"/>
</dbReference>
<dbReference type="GO" id="GO:0006119">
    <property type="term" value="P:oxidative phosphorylation"/>
    <property type="evidence" value="ECO:0007669"/>
    <property type="project" value="UniProtKB-UniPathway"/>
</dbReference>
<feature type="transmembrane region" description="Helical" evidence="3">
    <location>
        <begin position="127"/>
        <end position="149"/>
    </location>
</feature>
<keyword evidence="3" id="KW-0812">Transmembrane</keyword>
<evidence type="ECO:0000256" key="3">
    <source>
        <dbReference type="SAM" id="Phobius"/>
    </source>
</evidence>
<evidence type="ECO:0000256" key="1">
    <source>
        <dbReference type="ARBA" id="ARBA00022660"/>
    </source>
</evidence>
<evidence type="ECO:0000313" key="5">
    <source>
        <dbReference type="EMBL" id="SHM61034.1"/>
    </source>
</evidence>
<keyword evidence="1" id="KW-0249">Electron transport</keyword>
<keyword evidence="6" id="KW-1185">Reference proteome</keyword>
<dbReference type="EMBL" id="FRCK01000018">
    <property type="protein sequence ID" value="SHM61034.1"/>
    <property type="molecule type" value="Genomic_DNA"/>
</dbReference>
<dbReference type="OrthoDB" id="9806838at2"/>
<dbReference type="Pfam" id="PF00115">
    <property type="entry name" value="COX1"/>
    <property type="match status" value="1"/>
</dbReference>
<evidence type="ECO:0000256" key="2">
    <source>
        <dbReference type="SAM" id="MobiDB-lite"/>
    </source>
</evidence>
<name>A0A1M7K746_9RHOB</name>
<keyword evidence="1" id="KW-0679">Respiratory chain</keyword>
<dbReference type="SUPFAM" id="SSF81442">
    <property type="entry name" value="Cytochrome c oxidase subunit I-like"/>
    <property type="match status" value="1"/>
</dbReference>
<reference evidence="6" key="1">
    <citation type="submission" date="2016-11" db="EMBL/GenBank/DDBJ databases">
        <authorList>
            <person name="Varghese N."/>
            <person name="Submissions S."/>
        </authorList>
    </citation>
    <scope>NUCLEOTIDE SEQUENCE [LARGE SCALE GENOMIC DNA]</scope>
    <source>
        <strain evidence="6">DSM 6637</strain>
    </source>
</reference>
<gene>
    <name evidence="5" type="ORF">SAMN05444389_11810</name>
</gene>
<keyword evidence="3" id="KW-1133">Transmembrane helix</keyword>
<feature type="transmembrane region" description="Helical" evidence="3">
    <location>
        <begin position="81"/>
        <end position="107"/>
    </location>
</feature>
<dbReference type="AlphaFoldDB" id="A0A1M7K746"/>
<accession>A0A1M7K746</accession>
<dbReference type="UniPathway" id="UPA00705"/>
<feature type="transmembrane region" description="Helical" evidence="3">
    <location>
        <begin position="368"/>
        <end position="385"/>
    </location>
</feature>
<feature type="transmembrane region" description="Helical" evidence="3">
    <location>
        <begin position="230"/>
        <end position="248"/>
    </location>
</feature>
<dbReference type="GO" id="GO:0015990">
    <property type="term" value="P:electron transport coupled proton transport"/>
    <property type="evidence" value="ECO:0007669"/>
    <property type="project" value="TreeGrafter"/>
</dbReference>
<dbReference type="InterPro" id="IPR036927">
    <property type="entry name" value="Cyt_c_oxase-like_su1_sf"/>
</dbReference>
<protein>
    <submittedName>
        <fullName evidence="5">Cytochrome c oxidase cbb3-type subunit 1</fullName>
    </submittedName>
</protein>
<dbReference type="GO" id="GO:0020037">
    <property type="term" value="F:heme binding"/>
    <property type="evidence" value="ECO:0007669"/>
    <property type="project" value="InterPro"/>
</dbReference>
<keyword evidence="1" id="KW-0813">Transport</keyword>
<feature type="region of interest" description="Disordered" evidence="2">
    <location>
        <begin position="49"/>
        <end position="72"/>
    </location>
</feature>
<feature type="transmembrane region" description="Helical" evidence="3">
    <location>
        <begin position="491"/>
        <end position="512"/>
    </location>
</feature>
<proteinExistence type="predicted"/>
<evidence type="ECO:0000313" key="6">
    <source>
        <dbReference type="Proteomes" id="UP000184444"/>
    </source>
</evidence>
<dbReference type="GO" id="GO:0004129">
    <property type="term" value="F:cytochrome-c oxidase activity"/>
    <property type="evidence" value="ECO:0007669"/>
    <property type="project" value="InterPro"/>
</dbReference>
<feature type="transmembrane region" description="Helical" evidence="3">
    <location>
        <begin position="405"/>
        <end position="425"/>
    </location>
</feature>